<organism evidence="1 2">
    <name type="scientific">Trichothecium roseum</name>
    <dbReference type="NCBI Taxonomy" id="47278"/>
    <lineage>
        <taxon>Eukaryota</taxon>
        <taxon>Fungi</taxon>
        <taxon>Dikarya</taxon>
        <taxon>Ascomycota</taxon>
        <taxon>Pezizomycotina</taxon>
        <taxon>Sordariomycetes</taxon>
        <taxon>Hypocreomycetidae</taxon>
        <taxon>Hypocreales</taxon>
        <taxon>Hypocreales incertae sedis</taxon>
        <taxon>Trichothecium</taxon>
    </lineage>
</organism>
<proteinExistence type="predicted"/>
<gene>
    <name evidence="1" type="ORF">N3K66_003429</name>
</gene>
<comment type="caution">
    <text evidence="1">The sequence shown here is derived from an EMBL/GenBank/DDBJ whole genome shotgun (WGS) entry which is preliminary data.</text>
</comment>
<evidence type="ECO:0000313" key="1">
    <source>
        <dbReference type="EMBL" id="KAI9901612.1"/>
    </source>
</evidence>
<sequence length="139" mass="15494">MARIRCVLSVELSLGHDYISPMRHRIWKSHCVPPLPTTTPFCLRSLVLAEVTNPVMELPLAGLIELHQLGELVFRYRAREHDLTPGLKVRLQSAIYSGTRPELESVRPPAPEPHHPTPLGCPLAAAAVLRDSLPQVYLV</sequence>
<keyword evidence="2" id="KW-1185">Reference proteome</keyword>
<protein>
    <submittedName>
        <fullName evidence="1">Uncharacterized protein</fullName>
    </submittedName>
</protein>
<name>A0ACC0V811_9HYPO</name>
<dbReference type="EMBL" id="CM047942">
    <property type="protein sequence ID" value="KAI9901612.1"/>
    <property type="molecule type" value="Genomic_DNA"/>
</dbReference>
<evidence type="ECO:0000313" key="2">
    <source>
        <dbReference type="Proteomes" id="UP001163324"/>
    </source>
</evidence>
<reference evidence="1" key="1">
    <citation type="submission" date="2022-10" db="EMBL/GenBank/DDBJ databases">
        <title>Complete Genome of Trichothecium roseum strain YXFP-22015, a Plant Pathogen Isolated from Citrus.</title>
        <authorList>
            <person name="Wang Y."/>
            <person name="Zhu L."/>
        </authorList>
    </citation>
    <scope>NUCLEOTIDE SEQUENCE</scope>
    <source>
        <strain evidence="1">YXFP-22015</strain>
    </source>
</reference>
<dbReference type="Proteomes" id="UP001163324">
    <property type="component" value="Chromosome 3"/>
</dbReference>
<accession>A0ACC0V811</accession>